<evidence type="ECO:0000256" key="10">
    <source>
        <dbReference type="SAM" id="MobiDB-lite"/>
    </source>
</evidence>
<gene>
    <name evidence="13" type="ORF">SSX86_020339</name>
</gene>
<evidence type="ECO:0000256" key="11">
    <source>
        <dbReference type="SAM" id="Phobius"/>
    </source>
</evidence>
<feature type="transmembrane region" description="Helical" evidence="11">
    <location>
        <begin position="125"/>
        <end position="143"/>
    </location>
</feature>
<dbReference type="Pfam" id="PF00083">
    <property type="entry name" value="Sugar_tr"/>
    <property type="match status" value="1"/>
</dbReference>
<keyword evidence="6 11" id="KW-1133">Transmembrane helix</keyword>
<proteinExistence type="inferred from homology"/>
<dbReference type="InterPro" id="IPR005828">
    <property type="entry name" value="MFS_sugar_transport-like"/>
</dbReference>
<dbReference type="PANTHER" id="PTHR24064">
    <property type="entry name" value="SOLUTE CARRIER FAMILY 22 MEMBER"/>
    <property type="match status" value="1"/>
</dbReference>
<keyword evidence="7 11" id="KW-0472">Membrane</keyword>
<dbReference type="GO" id="GO:0015293">
    <property type="term" value="F:symporter activity"/>
    <property type="evidence" value="ECO:0007669"/>
    <property type="project" value="UniProtKB-KW"/>
</dbReference>
<dbReference type="Gene3D" id="1.20.1250.20">
    <property type="entry name" value="MFS general substrate transporter like domains"/>
    <property type="match status" value="1"/>
</dbReference>
<dbReference type="GO" id="GO:0006817">
    <property type="term" value="P:phosphate ion transport"/>
    <property type="evidence" value="ECO:0007669"/>
    <property type="project" value="UniProtKB-KW"/>
</dbReference>
<keyword evidence="2" id="KW-0813">Transport</keyword>
<dbReference type="SUPFAM" id="SSF103473">
    <property type="entry name" value="MFS general substrate transporter"/>
    <property type="match status" value="1"/>
</dbReference>
<feature type="transmembrane region" description="Helical" evidence="11">
    <location>
        <begin position="100"/>
        <end position="119"/>
    </location>
</feature>
<dbReference type="GO" id="GO:0005315">
    <property type="term" value="F:phosphate transmembrane transporter activity"/>
    <property type="evidence" value="ECO:0007669"/>
    <property type="project" value="InterPro"/>
</dbReference>
<feature type="transmembrane region" description="Helical" evidence="11">
    <location>
        <begin position="69"/>
        <end position="88"/>
    </location>
</feature>
<keyword evidence="5" id="KW-0769">Symport</keyword>
<keyword evidence="4 11" id="KW-0812">Transmembrane</keyword>
<comment type="catalytic activity">
    <reaction evidence="9">
        <text>phosphate(in) + H(+)(in) = phosphate(out) + H(+)(out)</text>
        <dbReference type="Rhea" id="RHEA:29939"/>
        <dbReference type="ChEBI" id="CHEBI:15378"/>
        <dbReference type="ChEBI" id="CHEBI:43474"/>
    </reaction>
    <physiologicalReaction direction="right-to-left" evidence="9">
        <dbReference type="Rhea" id="RHEA:29941"/>
    </physiologicalReaction>
</comment>
<keyword evidence="3" id="KW-0592">Phosphate transport</keyword>
<evidence type="ECO:0000256" key="2">
    <source>
        <dbReference type="ARBA" id="ARBA00022448"/>
    </source>
</evidence>
<feature type="transmembrane region" description="Helical" evidence="11">
    <location>
        <begin position="371"/>
        <end position="390"/>
    </location>
</feature>
<accession>A0AAP0CMT0</accession>
<dbReference type="AlphaFoldDB" id="A0AAP0CMT0"/>
<evidence type="ECO:0000256" key="3">
    <source>
        <dbReference type="ARBA" id="ARBA00022592"/>
    </source>
</evidence>
<feature type="transmembrane region" description="Helical" evidence="11">
    <location>
        <begin position="164"/>
        <end position="193"/>
    </location>
</feature>
<comment type="caution">
    <text evidence="13">The sequence shown here is derived from an EMBL/GenBank/DDBJ whole genome shotgun (WGS) entry which is preliminary data.</text>
</comment>
<evidence type="ECO:0000256" key="5">
    <source>
        <dbReference type="ARBA" id="ARBA00022847"/>
    </source>
</evidence>
<dbReference type="GO" id="GO:0016020">
    <property type="term" value="C:membrane"/>
    <property type="evidence" value="ECO:0007669"/>
    <property type="project" value="UniProtKB-SubCell"/>
</dbReference>
<name>A0AAP0CMT0_9ASTR</name>
<dbReference type="EMBL" id="JBCNJP010000020">
    <property type="protein sequence ID" value="KAK9059635.1"/>
    <property type="molecule type" value="Genomic_DNA"/>
</dbReference>
<protein>
    <recommendedName>
        <fullName evidence="12">Major facilitator superfamily (MFS) profile domain-containing protein</fullName>
    </recommendedName>
</protein>
<dbReference type="InterPro" id="IPR004738">
    <property type="entry name" value="Phos_permease"/>
</dbReference>
<comment type="similarity">
    <text evidence="8">Belongs to the major facilitator superfamily. Phosphate:H(+) symporter (TC 2.A.1.9) family.</text>
</comment>
<evidence type="ECO:0000256" key="6">
    <source>
        <dbReference type="ARBA" id="ARBA00022989"/>
    </source>
</evidence>
<evidence type="ECO:0000313" key="14">
    <source>
        <dbReference type="Proteomes" id="UP001408789"/>
    </source>
</evidence>
<evidence type="ECO:0000256" key="7">
    <source>
        <dbReference type="ARBA" id="ARBA00023136"/>
    </source>
</evidence>
<comment type="subcellular location">
    <subcellularLocation>
        <location evidence="1">Membrane</location>
        <topology evidence="1">Multi-pass membrane protein</topology>
    </subcellularLocation>
</comment>
<dbReference type="Proteomes" id="UP001408789">
    <property type="component" value="Unassembled WGS sequence"/>
</dbReference>
<feature type="transmembrane region" description="Helical" evidence="11">
    <location>
        <begin position="402"/>
        <end position="419"/>
    </location>
</feature>
<sequence>MDSNNLSVLQALDSARTQWYHVKAIVIAGMGFFTDAYDLFCISTVSKLLGRLYFSDHVTDTPGKLPVNINNAVIGVALVGTLLGQLVFGWLGDKLGRKKVYGITLILMVICAIGSGLSFGYSPKAVIYTLCFFRFWLGFGIGGDYPLSATIMSEYANKRTRGAFIAAVFAMQGMGIIFAGLVSMIVSHFFLVANTAPSFETNHVLSVQPNADYAWRIVLMLGALPALLTYYWRIKMPETGRYTAVIEGNAKQAAADMGRVLNIEIQMEQEKLAKFKSNNEYTLLSRKFFERHGLHLIGTTTTWFLLDVAFYSQNLTQKDIFPIMGLTQKAAKVNALEEMFEISRAMFVIAMFGTFPGYWFTVAFIEKLGRFKIQLMGFFMMSVFMFVIGIKYDYLANKEHRWLFGALYGLTFFFANFGPNSTTFVLPAELFPTRLRSTCHAISAASGKAGAMVSAFGIQRYTLDGSRTKVKTAMLILAVTNMLGFFFTFLVTETKGRSLEEISGEDGSKDKEEAEMTRKRDGEEEES</sequence>
<dbReference type="PROSITE" id="PS50850">
    <property type="entry name" value="MFS"/>
    <property type="match status" value="1"/>
</dbReference>
<evidence type="ECO:0000256" key="8">
    <source>
        <dbReference type="ARBA" id="ARBA00044504"/>
    </source>
</evidence>
<evidence type="ECO:0000256" key="1">
    <source>
        <dbReference type="ARBA" id="ARBA00004141"/>
    </source>
</evidence>
<feature type="transmembrane region" description="Helical" evidence="11">
    <location>
        <begin position="473"/>
        <end position="492"/>
    </location>
</feature>
<keyword evidence="14" id="KW-1185">Reference proteome</keyword>
<reference evidence="13 14" key="1">
    <citation type="submission" date="2024-04" db="EMBL/GenBank/DDBJ databases">
        <title>The reference genome of an endangered Asteraceae, Deinandra increscens subsp. villosa, native to the Central Coast of California.</title>
        <authorList>
            <person name="Guilliams M."/>
            <person name="Hasenstab-Lehman K."/>
            <person name="Meyer R."/>
            <person name="Mcevoy S."/>
        </authorList>
    </citation>
    <scope>NUCLEOTIDE SEQUENCE [LARGE SCALE GENOMIC DNA]</scope>
    <source>
        <tissue evidence="13">Leaf</tissue>
    </source>
</reference>
<feature type="transmembrane region" description="Helical" evidence="11">
    <location>
        <begin position="213"/>
        <end position="232"/>
    </location>
</feature>
<evidence type="ECO:0000313" key="13">
    <source>
        <dbReference type="EMBL" id="KAK9059635.1"/>
    </source>
</evidence>
<organism evidence="13 14">
    <name type="scientific">Deinandra increscens subsp. villosa</name>
    <dbReference type="NCBI Taxonomy" id="3103831"/>
    <lineage>
        <taxon>Eukaryota</taxon>
        <taxon>Viridiplantae</taxon>
        <taxon>Streptophyta</taxon>
        <taxon>Embryophyta</taxon>
        <taxon>Tracheophyta</taxon>
        <taxon>Spermatophyta</taxon>
        <taxon>Magnoliopsida</taxon>
        <taxon>eudicotyledons</taxon>
        <taxon>Gunneridae</taxon>
        <taxon>Pentapetalae</taxon>
        <taxon>asterids</taxon>
        <taxon>campanulids</taxon>
        <taxon>Asterales</taxon>
        <taxon>Asteraceae</taxon>
        <taxon>Asteroideae</taxon>
        <taxon>Heliantheae alliance</taxon>
        <taxon>Madieae</taxon>
        <taxon>Madiinae</taxon>
        <taxon>Deinandra</taxon>
    </lineage>
</organism>
<dbReference type="CDD" id="cd17364">
    <property type="entry name" value="MFS_PhT"/>
    <property type="match status" value="1"/>
</dbReference>
<feature type="region of interest" description="Disordered" evidence="10">
    <location>
        <begin position="500"/>
        <end position="527"/>
    </location>
</feature>
<feature type="transmembrane region" description="Helical" evidence="11">
    <location>
        <begin position="345"/>
        <end position="365"/>
    </location>
</feature>
<evidence type="ECO:0000256" key="9">
    <source>
        <dbReference type="ARBA" id="ARBA00049011"/>
    </source>
</evidence>
<dbReference type="InterPro" id="IPR020846">
    <property type="entry name" value="MFS_dom"/>
</dbReference>
<feature type="domain" description="Major facilitator superfamily (MFS) profile" evidence="12">
    <location>
        <begin position="24"/>
        <end position="496"/>
    </location>
</feature>
<evidence type="ECO:0000256" key="4">
    <source>
        <dbReference type="ARBA" id="ARBA00022692"/>
    </source>
</evidence>
<dbReference type="FunFam" id="1.20.1250.20:FF:000175">
    <property type="entry name" value="Inorganic phosphate transporter 1-6"/>
    <property type="match status" value="1"/>
</dbReference>
<dbReference type="NCBIfam" id="TIGR00887">
    <property type="entry name" value="2A0109"/>
    <property type="match status" value="1"/>
</dbReference>
<dbReference type="InterPro" id="IPR036259">
    <property type="entry name" value="MFS_trans_sf"/>
</dbReference>
<feature type="transmembrane region" description="Helical" evidence="11">
    <location>
        <begin position="24"/>
        <end position="49"/>
    </location>
</feature>
<evidence type="ECO:0000259" key="12">
    <source>
        <dbReference type="PROSITE" id="PS50850"/>
    </source>
</evidence>